<sequence>MKNIIKFTLCFSLLIFLGVGGIGCSTKPKGDPLEVIKNYYENVKNNKSDESYELLVNENKAQFEKDDFIKLHNLKMQSAPLKETKIEKINEYKDKDINGTKYKNVVEFNVTETLHDAYDDKDVNNQYKRYVVSEDGNWKLCSSDEKTDIKEDIAKEMARVSGMYIDGRGQTKDLNKAASILTETVSIKPEYAQTYYILGTTLSKLGRYDESINNIQEFLNKTNDDKGKSDAYNVLGVDYEVKKDYSKAKENYNKAIELDNNNQYAKTNLERVNNLSKLGF</sequence>
<evidence type="ECO:0000313" key="3">
    <source>
        <dbReference type="EMBL" id="NRT90944.1"/>
    </source>
</evidence>
<feature type="chain" id="PRO_5043432408" evidence="2">
    <location>
        <begin position="22"/>
        <end position="280"/>
    </location>
</feature>
<evidence type="ECO:0000313" key="4">
    <source>
        <dbReference type="Proteomes" id="UP001193748"/>
    </source>
</evidence>
<comment type="caution">
    <text evidence="3">The sequence shown here is derived from an EMBL/GenBank/DDBJ whole genome shotgun (WGS) entry which is preliminary data.</text>
</comment>
<proteinExistence type="predicted"/>
<dbReference type="PROSITE" id="PS50005">
    <property type="entry name" value="TPR"/>
    <property type="match status" value="2"/>
</dbReference>
<dbReference type="InterPro" id="IPR019734">
    <property type="entry name" value="TPR_rpt"/>
</dbReference>
<reference evidence="3" key="1">
    <citation type="submission" date="2020-05" db="EMBL/GenBank/DDBJ databases">
        <authorList>
            <person name="Brown S."/>
            <person name="Huntemann M."/>
            <person name="Clum A."/>
            <person name="Spunde A."/>
            <person name="Palaniappan K."/>
            <person name="Ritter S."/>
            <person name="Mikhailova N."/>
            <person name="Chen I.-M."/>
            <person name="Stamatis D."/>
            <person name="Reddy T."/>
            <person name="O'Malley R."/>
            <person name="Daum C."/>
            <person name="Shapiro N."/>
            <person name="Ivanova N."/>
            <person name="Kyrpides N."/>
            <person name="Woyke T."/>
        </authorList>
    </citation>
    <scope>NUCLEOTIDE SEQUENCE</scope>
    <source>
        <strain evidence="3">DJ080</strain>
    </source>
</reference>
<feature type="signal peptide" evidence="2">
    <location>
        <begin position="1"/>
        <end position="21"/>
    </location>
</feature>
<protein>
    <submittedName>
        <fullName evidence="3">Tetratricopeptide (TPR) repeat protein</fullName>
    </submittedName>
</protein>
<name>A0AAX0B7X0_CLOBE</name>
<dbReference type="PROSITE" id="PS51257">
    <property type="entry name" value="PROKAR_LIPOPROTEIN"/>
    <property type="match status" value="1"/>
</dbReference>
<feature type="repeat" description="TPR" evidence="1">
    <location>
        <begin position="229"/>
        <end position="262"/>
    </location>
</feature>
<dbReference type="SUPFAM" id="SSF48452">
    <property type="entry name" value="TPR-like"/>
    <property type="match status" value="1"/>
</dbReference>
<organism evidence="3 4">
    <name type="scientific">Clostridium beijerinckii</name>
    <name type="common">Clostridium MP</name>
    <dbReference type="NCBI Taxonomy" id="1520"/>
    <lineage>
        <taxon>Bacteria</taxon>
        <taxon>Bacillati</taxon>
        <taxon>Bacillota</taxon>
        <taxon>Clostridia</taxon>
        <taxon>Eubacteriales</taxon>
        <taxon>Clostridiaceae</taxon>
        <taxon>Clostridium</taxon>
    </lineage>
</organism>
<dbReference type="SMART" id="SM00028">
    <property type="entry name" value="TPR"/>
    <property type="match status" value="2"/>
</dbReference>
<evidence type="ECO:0000256" key="1">
    <source>
        <dbReference type="PROSITE-ProRule" id="PRU00339"/>
    </source>
</evidence>
<keyword evidence="1" id="KW-0802">TPR repeat</keyword>
<keyword evidence="2" id="KW-0732">Signal</keyword>
<feature type="repeat" description="TPR" evidence="1">
    <location>
        <begin position="192"/>
        <end position="225"/>
    </location>
</feature>
<gene>
    <name evidence="3" type="ORF">B0H41_004623</name>
</gene>
<dbReference type="InterPro" id="IPR011990">
    <property type="entry name" value="TPR-like_helical_dom_sf"/>
</dbReference>
<evidence type="ECO:0000256" key="2">
    <source>
        <dbReference type="SAM" id="SignalP"/>
    </source>
</evidence>
<reference evidence="3" key="2">
    <citation type="journal article" date="2022" name="Nat. Biotechnol.">
        <title>Carbon-negative production of acetone and isopropanol by gas fermentation at industrial pilot scale.</title>
        <authorList>
            <person name="Liew F.E."/>
            <person name="Nogle R."/>
            <person name="Abdalla T."/>
            <person name="Rasor B.J."/>
            <person name="Canter C."/>
            <person name="Jensen R.O."/>
            <person name="Wang L."/>
            <person name="Strutz J."/>
            <person name="Chirania P."/>
            <person name="De Tissera S."/>
            <person name="Mueller A.P."/>
            <person name="Ruan Z."/>
            <person name="Gao A."/>
            <person name="Tran L."/>
            <person name="Engle N.L."/>
            <person name="Bromley J.C."/>
            <person name="Daniell J."/>
            <person name="Conrado R."/>
            <person name="Tschaplinski T.J."/>
            <person name="Giannone R.J."/>
            <person name="Hettich R.L."/>
            <person name="Karim A.S."/>
            <person name="Simpson S.D."/>
            <person name="Brown S.D."/>
            <person name="Leang C."/>
            <person name="Jewett M.C."/>
            <person name="Kopke M."/>
        </authorList>
    </citation>
    <scope>NUCLEOTIDE SEQUENCE</scope>
    <source>
        <strain evidence="3">DJ080</strain>
    </source>
</reference>
<accession>A0AAX0B7X0</accession>
<dbReference type="EMBL" id="JABSWW010000001">
    <property type="protein sequence ID" value="NRT90944.1"/>
    <property type="molecule type" value="Genomic_DNA"/>
</dbReference>
<dbReference type="Gene3D" id="1.25.40.10">
    <property type="entry name" value="Tetratricopeptide repeat domain"/>
    <property type="match status" value="1"/>
</dbReference>
<dbReference type="AlphaFoldDB" id="A0AAX0B7X0"/>
<dbReference type="Pfam" id="PF00515">
    <property type="entry name" value="TPR_1"/>
    <property type="match status" value="1"/>
</dbReference>
<dbReference type="RefSeq" id="WP_207716815.1">
    <property type="nucleotide sequence ID" value="NZ_JABSWW010000001.1"/>
</dbReference>
<dbReference type="Proteomes" id="UP001193748">
    <property type="component" value="Unassembled WGS sequence"/>
</dbReference>
<dbReference type="Pfam" id="PF13181">
    <property type="entry name" value="TPR_8"/>
    <property type="match status" value="1"/>
</dbReference>